<evidence type="ECO:0000313" key="7">
    <source>
        <dbReference type="EMBL" id="GIN61772.1"/>
    </source>
</evidence>
<dbReference type="NCBIfam" id="NF009807">
    <property type="entry name" value="PRK13291.1"/>
    <property type="match status" value="1"/>
</dbReference>
<dbReference type="RefSeq" id="WP_212933505.1">
    <property type="nucleotide sequence ID" value="NZ_BORC01000002.1"/>
</dbReference>
<accession>A0A919WHD0</accession>
<keyword evidence="3 5" id="KW-0378">Hydrolase</keyword>
<comment type="subcellular location">
    <subcellularLocation>
        <location evidence="5">Cytoplasm</location>
    </subcellularLocation>
</comment>
<keyword evidence="4 5" id="KW-0862">Zinc</keyword>
<dbReference type="EMBL" id="BORC01000002">
    <property type="protein sequence ID" value="GIN61772.1"/>
    <property type="molecule type" value="Genomic_DNA"/>
</dbReference>
<proteinExistence type="inferred from homology"/>
<evidence type="ECO:0000256" key="2">
    <source>
        <dbReference type="ARBA" id="ARBA00022723"/>
    </source>
</evidence>
<dbReference type="GO" id="GO:0008270">
    <property type="term" value="F:zinc ion binding"/>
    <property type="evidence" value="ECO:0007669"/>
    <property type="project" value="UniProtKB-UniRule"/>
</dbReference>
<keyword evidence="2 5" id="KW-0479">Metal-binding</keyword>
<evidence type="ECO:0000256" key="5">
    <source>
        <dbReference type="HAMAP-Rule" id="MF_01256"/>
    </source>
</evidence>
<dbReference type="GO" id="GO:0005737">
    <property type="term" value="C:cytoplasm"/>
    <property type="evidence" value="ECO:0007669"/>
    <property type="project" value="UniProtKB-SubCell"/>
</dbReference>
<feature type="binding site" evidence="5">
    <location>
        <position position="159"/>
    </location>
    <ligand>
        <name>Zn(2+)</name>
        <dbReference type="ChEBI" id="CHEBI:29105"/>
    </ligand>
</feature>
<dbReference type="Pfam" id="PF12867">
    <property type="entry name" value="DinB_2"/>
    <property type="match status" value="1"/>
</dbReference>
<feature type="domain" description="DinB-like" evidence="6">
    <location>
        <begin position="30"/>
        <end position="163"/>
    </location>
</feature>
<keyword evidence="1 5" id="KW-0963">Cytoplasm</keyword>
<dbReference type="Proteomes" id="UP000682111">
    <property type="component" value="Unassembled WGS sequence"/>
</dbReference>
<evidence type="ECO:0000256" key="3">
    <source>
        <dbReference type="ARBA" id="ARBA00022801"/>
    </source>
</evidence>
<dbReference type="HAMAP" id="MF_01256">
    <property type="entry name" value="YfiT_hydrol"/>
    <property type="match status" value="1"/>
</dbReference>
<sequence length="171" mass="19995">MDEKFPIGEFNLNQEITEQQIVNWINDIEMLPHLLRKIAENATEEELNTSYRKGGWTVRQVFHHLADSHMNAYIRFKLALTEDKPTIKPYEQDKWAKLADNKEPVHVSLNLLESLHHRMVILLRSLTMEDIQQVFIHPELGEVTIGQNIALYSWHGRHHLAHISSVCTRTV</sequence>
<evidence type="ECO:0000259" key="6">
    <source>
        <dbReference type="Pfam" id="PF12867"/>
    </source>
</evidence>
<feature type="binding site" evidence="5">
    <location>
        <position position="64"/>
    </location>
    <ligand>
        <name>Zn(2+)</name>
        <dbReference type="ChEBI" id="CHEBI:29105"/>
    </ligand>
</feature>
<feature type="binding site" evidence="5">
    <location>
        <position position="155"/>
    </location>
    <ligand>
        <name>Zn(2+)</name>
        <dbReference type="ChEBI" id="CHEBI:29105"/>
    </ligand>
</feature>
<comment type="subunit">
    <text evidence="5">Homodimer.</text>
</comment>
<dbReference type="AlphaFoldDB" id="A0A919WHD0"/>
<gene>
    <name evidence="7" type="ORF">J27TS8_17650</name>
</gene>
<evidence type="ECO:0000313" key="8">
    <source>
        <dbReference type="Proteomes" id="UP000682111"/>
    </source>
</evidence>
<protein>
    <recommendedName>
        <fullName evidence="5">Putative metal-dependent hydrolase J27TS8_17650</fullName>
        <ecNumber evidence="5">3.-.-.-</ecNumber>
    </recommendedName>
</protein>
<dbReference type="Gene3D" id="1.20.120.450">
    <property type="entry name" value="dinb family like domain"/>
    <property type="match status" value="1"/>
</dbReference>
<dbReference type="InterPro" id="IPR024775">
    <property type="entry name" value="DinB-like"/>
</dbReference>
<comment type="similarity">
    <text evidence="5">Belongs to the metal hydrolase YfiT family.</text>
</comment>
<comment type="caution">
    <text evidence="7">The sequence shown here is derived from an EMBL/GenBank/DDBJ whole genome shotgun (WGS) entry which is preliminary data.</text>
</comment>
<dbReference type="GO" id="GO:0016787">
    <property type="term" value="F:hydrolase activity"/>
    <property type="evidence" value="ECO:0007669"/>
    <property type="project" value="UniProtKB-UniRule"/>
</dbReference>
<evidence type="ECO:0000256" key="1">
    <source>
        <dbReference type="ARBA" id="ARBA00022490"/>
    </source>
</evidence>
<dbReference type="InterPro" id="IPR034660">
    <property type="entry name" value="DinB/YfiT-like"/>
</dbReference>
<organism evidence="7 8">
    <name type="scientific">Robertmurraya siralis</name>
    <dbReference type="NCBI Taxonomy" id="77777"/>
    <lineage>
        <taxon>Bacteria</taxon>
        <taxon>Bacillati</taxon>
        <taxon>Bacillota</taxon>
        <taxon>Bacilli</taxon>
        <taxon>Bacillales</taxon>
        <taxon>Bacillaceae</taxon>
        <taxon>Robertmurraya</taxon>
    </lineage>
</organism>
<name>A0A919WHD0_9BACI</name>
<dbReference type="InterPro" id="IPR023774">
    <property type="entry name" value="Put_metal_dep_hydrolase_YfiT"/>
</dbReference>
<keyword evidence="8" id="KW-1185">Reference proteome</keyword>
<comment type="function">
    <text evidence="5">Possible metal-dependent hydrolase.</text>
</comment>
<comment type="cofactor">
    <cofactor evidence="5">
        <name>Zn(2+)</name>
        <dbReference type="ChEBI" id="CHEBI:29105"/>
    </cofactor>
    <text evidence="5">Binds 1 zinc ion per subunit.</text>
</comment>
<dbReference type="EC" id="3.-.-.-" evidence="5"/>
<dbReference type="SUPFAM" id="SSF109854">
    <property type="entry name" value="DinB/YfiT-like putative metalloenzymes"/>
    <property type="match status" value="1"/>
</dbReference>
<evidence type="ECO:0000256" key="4">
    <source>
        <dbReference type="ARBA" id="ARBA00022833"/>
    </source>
</evidence>
<reference evidence="7" key="1">
    <citation type="submission" date="2021-03" db="EMBL/GenBank/DDBJ databases">
        <title>Antimicrobial resistance genes in bacteria isolated from Japanese honey, and their potential for conferring macrolide and lincosamide resistance in the American foulbrood pathogen Paenibacillus larvae.</title>
        <authorList>
            <person name="Okamoto M."/>
            <person name="Kumagai M."/>
            <person name="Kanamori H."/>
            <person name="Takamatsu D."/>
        </authorList>
    </citation>
    <scope>NUCLEOTIDE SEQUENCE</scope>
    <source>
        <strain evidence="7">J27TS8</strain>
    </source>
</reference>